<reference evidence="3" key="1">
    <citation type="submission" date="2017-06" db="EMBL/GenBank/DDBJ databases">
        <title>Genome analysis of Fimbriiglobus ruber SP5, the first member of the order Planctomycetales with confirmed chitinolytic capability.</title>
        <authorList>
            <person name="Ravin N.V."/>
            <person name="Rakitin A.L."/>
            <person name="Ivanova A.A."/>
            <person name="Beletsky A.V."/>
            <person name="Kulichevskaya I.S."/>
            <person name="Mardanov A.V."/>
            <person name="Dedysh S.N."/>
        </authorList>
    </citation>
    <scope>NUCLEOTIDE SEQUENCE [LARGE SCALE GENOMIC DNA]</scope>
    <source>
        <strain evidence="3">SP5</strain>
    </source>
</reference>
<gene>
    <name evidence="2" type="ORF">FRUB_08620</name>
</gene>
<dbReference type="InterPro" id="IPR011138">
    <property type="entry name" value="Cytochrome_b-558"/>
</dbReference>
<keyword evidence="1" id="KW-0472">Membrane</keyword>
<comment type="caution">
    <text evidence="2">The sequence shown here is derived from an EMBL/GenBank/DDBJ whole genome shotgun (WGS) entry which is preliminary data.</text>
</comment>
<dbReference type="InterPro" id="IPR034804">
    <property type="entry name" value="SQR/QFR_C/D"/>
</dbReference>
<keyword evidence="1" id="KW-0812">Transmembrane</keyword>
<proteinExistence type="predicted"/>
<feature type="transmembrane region" description="Helical" evidence="1">
    <location>
        <begin position="37"/>
        <end position="58"/>
    </location>
</feature>
<dbReference type="SUPFAM" id="SSF81343">
    <property type="entry name" value="Fumarate reductase respiratory complex transmembrane subunits"/>
    <property type="match status" value="1"/>
</dbReference>
<evidence type="ECO:0000313" key="3">
    <source>
        <dbReference type="Proteomes" id="UP000214646"/>
    </source>
</evidence>
<name>A0A225DIW7_9BACT</name>
<feature type="transmembrane region" description="Helical" evidence="1">
    <location>
        <begin position="178"/>
        <end position="206"/>
    </location>
</feature>
<dbReference type="Gene3D" id="1.20.1300.10">
    <property type="entry name" value="Fumarate reductase/succinate dehydrogenase, transmembrane subunit"/>
    <property type="match status" value="1"/>
</dbReference>
<evidence type="ECO:0000256" key="1">
    <source>
        <dbReference type="SAM" id="Phobius"/>
    </source>
</evidence>
<keyword evidence="3" id="KW-1185">Reference proteome</keyword>
<sequence length="263" mass="28268">MNMSTAINPKGPRVFAPDASPTAWTGTYLGSSVGSKILVALTGLGLTTFVVFHMIGNLKMFAGRESINAYAYFLKHDLGALIWIARAGLLGIFAVHIWLALRLKARTAAARPISYASYRPAQASLQSRVMLTTGLVVGAFTLFHLAHYTFAWVHDADLGGGRHINYLDLKDDKGHHDVYSMVIAGFTTPWISVLYLVAQAILLAHLTHGVQSSLQTLGLVGRRFTPAAAALGYAVAGTIFLGNLAIVVAVWVGYLAPVYPMAK</sequence>
<organism evidence="2 3">
    <name type="scientific">Fimbriiglobus ruber</name>
    <dbReference type="NCBI Taxonomy" id="1908690"/>
    <lineage>
        <taxon>Bacteria</taxon>
        <taxon>Pseudomonadati</taxon>
        <taxon>Planctomycetota</taxon>
        <taxon>Planctomycetia</taxon>
        <taxon>Gemmatales</taxon>
        <taxon>Gemmataceae</taxon>
        <taxon>Fimbriiglobus</taxon>
    </lineage>
</organism>
<dbReference type="GO" id="GO:0016020">
    <property type="term" value="C:membrane"/>
    <property type="evidence" value="ECO:0007669"/>
    <property type="project" value="InterPro"/>
</dbReference>
<keyword evidence="1" id="KW-1133">Transmembrane helix</keyword>
<accession>A0A225DIW7</accession>
<protein>
    <submittedName>
        <fullName evidence="2">Succinate dehydrogenase cytochrome b subunit</fullName>
    </submittedName>
</protein>
<evidence type="ECO:0000313" key="2">
    <source>
        <dbReference type="EMBL" id="OWK36057.1"/>
    </source>
</evidence>
<dbReference type="AlphaFoldDB" id="A0A225DIW7"/>
<dbReference type="NCBIfam" id="TIGR02046">
    <property type="entry name" value="sdhC_b558_fam"/>
    <property type="match status" value="1"/>
</dbReference>
<dbReference type="Proteomes" id="UP000214646">
    <property type="component" value="Unassembled WGS sequence"/>
</dbReference>
<feature type="transmembrane region" description="Helical" evidence="1">
    <location>
        <begin position="78"/>
        <end position="101"/>
    </location>
</feature>
<dbReference type="CDD" id="cd03498">
    <property type="entry name" value="SQR_TypeB_2_TM"/>
    <property type="match status" value="1"/>
</dbReference>
<dbReference type="EMBL" id="NIDE01000017">
    <property type="protein sequence ID" value="OWK36057.1"/>
    <property type="molecule type" value="Genomic_DNA"/>
</dbReference>
<feature type="transmembrane region" description="Helical" evidence="1">
    <location>
        <begin position="227"/>
        <end position="254"/>
    </location>
</feature>
<feature type="transmembrane region" description="Helical" evidence="1">
    <location>
        <begin position="129"/>
        <end position="150"/>
    </location>
</feature>